<dbReference type="PROSITE" id="PS51257">
    <property type="entry name" value="PROKAR_LIPOPROTEIN"/>
    <property type="match status" value="1"/>
</dbReference>
<proteinExistence type="predicted"/>
<organism evidence="2 3">
    <name type="scientific">Croceibacterium salegens</name>
    <dbReference type="NCBI Taxonomy" id="1737568"/>
    <lineage>
        <taxon>Bacteria</taxon>
        <taxon>Pseudomonadati</taxon>
        <taxon>Pseudomonadota</taxon>
        <taxon>Alphaproteobacteria</taxon>
        <taxon>Sphingomonadales</taxon>
        <taxon>Erythrobacteraceae</taxon>
        <taxon>Croceibacterium</taxon>
    </lineage>
</organism>
<protein>
    <recommendedName>
        <fullName evidence="4">Lipoprotein</fullName>
    </recommendedName>
</protein>
<evidence type="ECO:0000313" key="2">
    <source>
        <dbReference type="EMBL" id="MXO59085.1"/>
    </source>
</evidence>
<dbReference type="RefSeq" id="WP_159793200.1">
    <property type="nucleotide sequence ID" value="NZ_WTYM01000032.1"/>
</dbReference>
<gene>
    <name evidence="2" type="ORF">GRI89_05970</name>
</gene>
<dbReference type="Proteomes" id="UP000433652">
    <property type="component" value="Unassembled WGS sequence"/>
</dbReference>
<evidence type="ECO:0008006" key="4">
    <source>
        <dbReference type="Google" id="ProtNLM"/>
    </source>
</evidence>
<evidence type="ECO:0000256" key="1">
    <source>
        <dbReference type="SAM" id="SignalP"/>
    </source>
</evidence>
<feature type="signal peptide" evidence="1">
    <location>
        <begin position="1"/>
        <end position="19"/>
    </location>
</feature>
<keyword evidence="1" id="KW-0732">Signal</keyword>
<accession>A0A6I4ST69</accession>
<dbReference type="EMBL" id="WTYM01000032">
    <property type="protein sequence ID" value="MXO59085.1"/>
    <property type="molecule type" value="Genomic_DNA"/>
</dbReference>
<name>A0A6I4ST69_9SPHN</name>
<evidence type="ECO:0000313" key="3">
    <source>
        <dbReference type="Proteomes" id="UP000433652"/>
    </source>
</evidence>
<dbReference type="AlphaFoldDB" id="A0A6I4ST69"/>
<comment type="caution">
    <text evidence="2">The sequence shown here is derived from an EMBL/GenBank/DDBJ whole genome shotgun (WGS) entry which is preliminary data.</text>
</comment>
<dbReference type="OrthoDB" id="7391925at2"/>
<sequence length="135" mass="14444">MHTISRTLLAATAALLAGACVQGTNQATNGHGDVPEAVVVGEPVECIQTNFIRNTRVHDDYTIDFEMTGGKTYRNTLPNRCPGLGFDEAFAYRTTVSQLCRIDMITVLQRGSSIRGPGCGLGKFVPVELVKDSAG</sequence>
<feature type="chain" id="PRO_5026163793" description="Lipoprotein" evidence="1">
    <location>
        <begin position="20"/>
        <end position="135"/>
    </location>
</feature>
<reference evidence="2 3" key="1">
    <citation type="submission" date="2019-12" db="EMBL/GenBank/DDBJ databases">
        <title>Genomic-based taxomic classification of the family Erythrobacteraceae.</title>
        <authorList>
            <person name="Xu L."/>
        </authorList>
    </citation>
    <scope>NUCLEOTIDE SEQUENCE [LARGE SCALE GENOMIC DNA]</scope>
    <source>
        <strain evidence="2 3">MCCC 1K01500</strain>
    </source>
</reference>
<keyword evidence="3" id="KW-1185">Reference proteome</keyword>